<keyword evidence="2" id="KW-1185">Reference proteome</keyword>
<dbReference type="AlphaFoldDB" id="A0AAN9JZA1"/>
<proteinExistence type="predicted"/>
<gene>
    <name evidence="1" type="ORF">VNO77_44222</name>
</gene>
<accession>A0AAN9JZA1</accession>
<protein>
    <submittedName>
        <fullName evidence="1">Uncharacterized protein</fullName>
    </submittedName>
</protein>
<sequence length="213" mass="23965">MVFLTKKKKKALGRGISSKILRGRRVVIEKKDSRERRGKEDSRSTFAALTHQYQFCTIVTNPSATTFEDSIRTALGIWIKASNLSLFGIGSAKWHRQASVRHEFCTIVTDSNAAKVQIQERQTTHGRKEKCSSPKQHACGIFIIMHATGFTWLPLFRPLPNCFKINTGNFMIQTGAYPGGQAPIYQPQRPCFDPQQASFTIFNKLNPIPPSHA</sequence>
<name>A0AAN9JZA1_CANGL</name>
<comment type="caution">
    <text evidence="1">The sequence shown here is derived from an EMBL/GenBank/DDBJ whole genome shotgun (WGS) entry which is preliminary data.</text>
</comment>
<dbReference type="Proteomes" id="UP001367508">
    <property type="component" value="Unassembled WGS sequence"/>
</dbReference>
<dbReference type="EMBL" id="JAYMYQ010000011">
    <property type="protein sequence ID" value="KAK7306294.1"/>
    <property type="molecule type" value="Genomic_DNA"/>
</dbReference>
<evidence type="ECO:0000313" key="2">
    <source>
        <dbReference type="Proteomes" id="UP001367508"/>
    </source>
</evidence>
<organism evidence="1 2">
    <name type="scientific">Canavalia gladiata</name>
    <name type="common">Sword bean</name>
    <name type="synonym">Dolichos gladiatus</name>
    <dbReference type="NCBI Taxonomy" id="3824"/>
    <lineage>
        <taxon>Eukaryota</taxon>
        <taxon>Viridiplantae</taxon>
        <taxon>Streptophyta</taxon>
        <taxon>Embryophyta</taxon>
        <taxon>Tracheophyta</taxon>
        <taxon>Spermatophyta</taxon>
        <taxon>Magnoliopsida</taxon>
        <taxon>eudicotyledons</taxon>
        <taxon>Gunneridae</taxon>
        <taxon>Pentapetalae</taxon>
        <taxon>rosids</taxon>
        <taxon>fabids</taxon>
        <taxon>Fabales</taxon>
        <taxon>Fabaceae</taxon>
        <taxon>Papilionoideae</taxon>
        <taxon>50 kb inversion clade</taxon>
        <taxon>NPAAA clade</taxon>
        <taxon>indigoferoid/millettioid clade</taxon>
        <taxon>Phaseoleae</taxon>
        <taxon>Canavalia</taxon>
    </lineage>
</organism>
<reference evidence="1 2" key="1">
    <citation type="submission" date="2024-01" db="EMBL/GenBank/DDBJ databases">
        <title>The genomes of 5 underutilized Papilionoideae crops provide insights into root nodulation and disease resistanc.</title>
        <authorList>
            <person name="Jiang F."/>
        </authorList>
    </citation>
    <scope>NUCLEOTIDE SEQUENCE [LARGE SCALE GENOMIC DNA]</scope>
    <source>
        <strain evidence="1">LVBAO_FW01</strain>
        <tissue evidence="1">Leaves</tissue>
    </source>
</reference>
<evidence type="ECO:0000313" key="1">
    <source>
        <dbReference type="EMBL" id="KAK7306294.1"/>
    </source>
</evidence>